<evidence type="ECO:0000256" key="2">
    <source>
        <dbReference type="SAM" id="Phobius"/>
    </source>
</evidence>
<organism evidence="4 5">
    <name type="scientific">Camellia sinensis</name>
    <name type="common">Tea plant</name>
    <name type="synonym">Thea sinensis</name>
    <dbReference type="NCBI Taxonomy" id="4442"/>
    <lineage>
        <taxon>Eukaryota</taxon>
        <taxon>Viridiplantae</taxon>
        <taxon>Streptophyta</taxon>
        <taxon>Embryophyta</taxon>
        <taxon>Tracheophyta</taxon>
        <taxon>Spermatophyta</taxon>
        <taxon>Magnoliopsida</taxon>
        <taxon>eudicotyledons</taxon>
        <taxon>Gunneridae</taxon>
        <taxon>Pentapetalae</taxon>
        <taxon>asterids</taxon>
        <taxon>Ericales</taxon>
        <taxon>Theaceae</taxon>
        <taxon>Camellia</taxon>
    </lineage>
</organism>
<dbReference type="Pfam" id="PF12796">
    <property type="entry name" value="Ank_2"/>
    <property type="match status" value="1"/>
</dbReference>
<feature type="repeat" description="ANK" evidence="1">
    <location>
        <begin position="132"/>
        <end position="156"/>
    </location>
</feature>
<dbReference type="PANTHER" id="PTHR24177:SF482">
    <property type="entry name" value="PGG DOMAIN-CONTAINING PROTEIN"/>
    <property type="match status" value="1"/>
</dbReference>
<dbReference type="Pfam" id="PF13962">
    <property type="entry name" value="PGG"/>
    <property type="match status" value="1"/>
</dbReference>
<proteinExistence type="predicted"/>
<feature type="transmembrane region" description="Helical" evidence="2">
    <location>
        <begin position="485"/>
        <end position="507"/>
    </location>
</feature>
<keyword evidence="1" id="KW-0040">ANK repeat</keyword>
<dbReference type="InterPro" id="IPR026961">
    <property type="entry name" value="PGG_dom"/>
</dbReference>
<dbReference type="SMART" id="SM00248">
    <property type="entry name" value="ANK"/>
    <property type="match status" value="3"/>
</dbReference>
<dbReference type="Proteomes" id="UP000593564">
    <property type="component" value="Unassembled WGS sequence"/>
</dbReference>
<reference evidence="5" key="1">
    <citation type="journal article" date="2020" name="Nat. Commun.">
        <title>Genome assembly of wild tea tree DASZ reveals pedigree and selection history of tea varieties.</title>
        <authorList>
            <person name="Zhang W."/>
            <person name="Zhang Y."/>
            <person name="Qiu H."/>
            <person name="Guo Y."/>
            <person name="Wan H."/>
            <person name="Zhang X."/>
            <person name="Scossa F."/>
            <person name="Alseekh S."/>
            <person name="Zhang Q."/>
            <person name="Wang P."/>
            <person name="Xu L."/>
            <person name="Schmidt M.H."/>
            <person name="Jia X."/>
            <person name="Li D."/>
            <person name="Zhu A."/>
            <person name="Guo F."/>
            <person name="Chen W."/>
            <person name="Ni D."/>
            <person name="Usadel B."/>
            <person name="Fernie A.R."/>
            <person name="Wen W."/>
        </authorList>
    </citation>
    <scope>NUCLEOTIDE SEQUENCE [LARGE SCALE GENOMIC DNA]</scope>
    <source>
        <strain evidence="5">cv. G240</strain>
    </source>
</reference>
<dbReference type="PROSITE" id="PS50297">
    <property type="entry name" value="ANK_REP_REGION"/>
    <property type="match status" value="2"/>
</dbReference>
<dbReference type="AlphaFoldDB" id="A0A7J7GGA8"/>
<keyword evidence="2" id="KW-0472">Membrane</keyword>
<keyword evidence="2" id="KW-1133">Transmembrane helix</keyword>
<reference evidence="4 5" key="2">
    <citation type="submission" date="2020-07" db="EMBL/GenBank/DDBJ databases">
        <title>Genome assembly of wild tea tree DASZ reveals pedigree and selection history of tea varieties.</title>
        <authorList>
            <person name="Zhang W."/>
        </authorList>
    </citation>
    <scope>NUCLEOTIDE SEQUENCE [LARGE SCALE GENOMIC DNA]</scope>
    <source>
        <strain evidence="5">cv. G240</strain>
        <tissue evidence="4">Leaf</tissue>
    </source>
</reference>
<evidence type="ECO:0000313" key="5">
    <source>
        <dbReference type="Proteomes" id="UP000593564"/>
    </source>
</evidence>
<name>A0A7J7GGA8_CAMSI</name>
<evidence type="ECO:0000313" key="4">
    <source>
        <dbReference type="EMBL" id="KAF5938444.1"/>
    </source>
</evidence>
<accession>A0A7J7GGA8</accession>
<feature type="repeat" description="ANK" evidence="1">
    <location>
        <begin position="98"/>
        <end position="119"/>
    </location>
</feature>
<keyword evidence="2" id="KW-0812">Transmembrane</keyword>
<sequence length="563" mass="63865">MKAISGNYTRFFTSDFNPASYGTHPDFSQYRPLHRAILEGDWESVESFYRSHPEAVTNSITESSDTALMVGIMSGQKIEFITDQVEFGRVDLRRVNKEGNTALHEAAIVGHLKAAELLVGRNRSLLYIRNLDGYLPLHLAAAYGQREILFYFLRVGEVHNIQLSESELDMLMHLEITARFFVPYVKHIQEIKSMHDRTKLFVRMFCWGLQGSPEHSSILKKAFLLGAKNGIQEIVEEILVVFPDAISYVDEEGHSALHLAVMYRCEHVFNFIIQQMGVRKKLLLKVDNGGNNILHLVGRMPYQPQLEVASSAVLQMQRELQWYKEVEKLVPVQATTTMNHDGKTPMMVFDEDHRRMIQSEEQWIVSLASACTVSTTIIGTIAFSAAIQVPGGDNDTGHPHLNGRPSFKLFAISNAAALYSAISTFLIFLSIFTTRYAAIDFLYSLPNRLIIGLISLFVSITSTIIAFGFAQYFMLFEEHETWKPISVVIMSFALVTLFAFLQFPLLLNMMKTTYGRSMFNLLDGRNSRKGNIAHFVDAIVKYVVSKWKCNIAHFVDAIVKYAR</sequence>
<dbReference type="EMBL" id="JACBKZ010000011">
    <property type="protein sequence ID" value="KAF5938444.1"/>
    <property type="molecule type" value="Genomic_DNA"/>
</dbReference>
<dbReference type="InterPro" id="IPR002110">
    <property type="entry name" value="Ankyrin_rpt"/>
</dbReference>
<dbReference type="Gene3D" id="1.25.40.20">
    <property type="entry name" value="Ankyrin repeat-containing domain"/>
    <property type="match status" value="2"/>
</dbReference>
<dbReference type="PROSITE" id="PS50088">
    <property type="entry name" value="ANK_REPEAT"/>
    <property type="match status" value="2"/>
</dbReference>
<evidence type="ECO:0000259" key="3">
    <source>
        <dbReference type="Pfam" id="PF13962"/>
    </source>
</evidence>
<feature type="transmembrane region" description="Helical" evidence="2">
    <location>
        <begin position="363"/>
        <end position="387"/>
    </location>
</feature>
<comment type="caution">
    <text evidence="4">The sequence shown here is derived from an EMBL/GenBank/DDBJ whole genome shotgun (WGS) entry which is preliminary data.</text>
</comment>
<feature type="transmembrane region" description="Helical" evidence="2">
    <location>
        <begin position="449"/>
        <end position="473"/>
    </location>
</feature>
<feature type="transmembrane region" description="Helical" evidence="2">
    <location>
        <begin position="407"/>
        <end position="429"/>
    </location>
</feature>
<evidence type="ECO:0000256" key="1">
    <source>
        <dbReference type="PROSITE-ProRule" id="PRU00023"/>
    </source>
</evidence>
<dbReference type="InterPro" id="IPR036770">
    <property type="entry name" value="Ankyrin_rpt-contain_sf"/>
</dbReference>
<protein>
    <recommendedName>
        <fullName evidence="3">PGG domain-containing protein</fullName>
    </recommendedName>
</protein>
<dbReference type="PANTHER" id="PTHR24177">
    <property type="entry name" value="CASKIN"/>
    <property type="match status" value="1"/>
</dbReference>
<feature type="domain" description="PGG" evidence="3">
    <location>
        <begin position="362"/>
        <end position="473"/>
    </location>
</feature>
<dbReference type="GO" id="GO:0016020">
    <property type="term" value="C:membrane"/>
    <property type="evidence" value="ECO:0007669"/>
    <property type="project" value="TreeGrafter"/>
</dbReference>
<dbReference type="SUPFAM" id="SSF48403">
    <property type="entry name" value="Ankyrin repeat"/>
    <property type="match status" value="1"/>
</dbReference>
<keyword evidence="5" id="KW-1185">Reference proteome</keyword>
<gene>
    <name evidence="4" type="ORF">HYC85_022703</name>
</gene>